<gene>
    <name evidence="1" type="ORF">CN694_23110</name>
</gene>
<dbReference type="AlphaFoldDB" id="A0AB73R7L5"/>
<evidence type="ECO:0000313" key="2">
    <source>
        <dbReference type="Proteomes" id="UP000220435"/>
    </source>
</evidence>
<proteinExistence type="predicted"/>
<protein>
    <submittedName>
        <fullName evidence="1">Uncharacterized protein</fullName>
    </submittedName>
</protein>
<comment type="caution">
    <text evidence="1">The sequence shown here is derived from an EMBL/GenBank/DDBJ whole genome shotgun (WGS) entry which is preliminary data.</text>
</comment>
<dbReference type="EMBL" id="NUFG01000020">
    <property type="protein sequence ID" value="PEK20874.1"/>
    <property type="molecule type" value="Genomic_DNA"/>
</dbReference>
<evidence type="ECO:0000313" key="1">
    <source>
        <dbReference type="EMBL" id="PEK20874.1"/>
    </source>
</evidence>
<reference evidence="1 2" key="1">
    <citation type="submission" date="2017-09" db="EMBL/GenBank/DDBJ databases">
        <title>Large-scale bioinformatics analysis of Bacillus genomes uncovers conserved roles of natural products in bacterial physiology.</title>
        <authorList>
            <consortium name="Agbiome Team Llc"/>
            <person name="Bleich R.M."/>
            <person name="Kirk G.J."/>
            <person name="Santa Maria K.C."/>
            <person name="Allen S.E."/>
            <person name="Farag S."/>
            <person name="Shank E.A."/>
            <person name="Bowers A."/>
        </authorList>
    </citation>
    <scope>NUCLEOTIDE SEQUENCE [LARGE SCALE GENOMIC DNA]</scope>
    <source>
        <strain evidence="1 2">AFS000414</strain>
    </source>
</reference>
<organism evidence="1 2">
    <name type="scientific">Bacillus wiedmannii</name>
    <dbReference type="NCBI Taxonomy" id="1890302"/>
    <lineage>
        <taxon>Bacteria</taxon>
        <taxon>Bacillati</taxon>
        <taxon>Bacillota</taxon>
        <taxon>Bacilli</taxon>
        <taxon>Bacillales</taxon>
        <taxon>Bacillaceae</taxon>
        <taxon>Bacillus</taxon>
        <taxon>Bacillus cereus group</taxon>
    </lineage>
</organism>
<accession>A0AB73R7L5</accession>
<sequence length="79" mass="9396">MNCRQKFLFVLRYNLLLGKEGIDRKTPKLDNHNHFVFEPIGIAMKTMFTFCFVPNMDLPKVINSYKSVSTCFMKRDFLR</sequence>
<dbReference type="Proteomes" id="UP000220435">
    <property type="component" value="Unassembled WGS sequence"/>
</dbReference>
<name>A0AB73R7L5_9BACI</name>